<dbReference type="Proteomes" id="UP000195667">
    <property type="component" value="Unassembled WGS sequence"/>
</dbReference>
<protein>
    <submittedName>
        <fullName evidence="1">Uncharacterized protein</fullName>
    </submittedName>
</protein>
<accession>A0A1R4HFY1</accession>
<sequence length="62" mass="6716">MNNEADSITLSVRNSTAKFKHITRFRSLAYLAIWREQADSIAGRGIGGAGFSATRQALGLCD</sequence>
<gene>
    <name evidence="1" type="ORF">CRENPOLYSF1_640027</name>
</gene>
<dbReference type="AlphaFoldDB" id="A0A1R4HFY1"/>
<name>A0A1R4HFY1_9GAMM</name>
<evidence type="ECO:0000313" key="2">
    <source>
        <dbReference type="Proteomes" id="UP000195667"/>
    </source>
</evidence>
<evidence type="ECO:0000313" key="1">
    <source>
        <dbReference type="EMBL" id="SJM95129.1"/>
    </source>
</evidence>
<dbReference type="EMBL" id="FUKI01000142">
    <property type="protein sequence ID" value="SJM95129.1"/>
    <property type="molecule type" value="Genomic_DNA"/>
</dbReference>
<organism evidence="1 2">
    <name type="scientific">Crenothrix polyspora</name>
    <dbReference type="NCBI Taxonomy" id="360316"/>
    <lineage>
        <taxon>Bacteria</taxon>
        <taxon>Pseudomonadati</taxon>
        <taxon>Pseudomonadota</taxon>
        <taxon>Gammaproteobacteria</taxon>
        <taxon>Methylococcales</taxon>
        <taxon>Crenotrichaceae</taxon>
        <taxon>Crenothrix</taxon>
    </lineage>
</organism>
<proteinExistence type="predicted"/>
<keyword evidence="2" id="KW-1185">Reference proteome</keyword>
<reference evidence="2" key="1">
    <citation type="submission" date="2017-02" db="EMBL/GenBank/DDBJ databases">
        <authorList>
            <person name="Daims H."/>
        </authorList>
    </citation>
    <scope>NUCLEOTIDE SEQUENCE [LARGE SCALE GENOMIC DNA]</scope>
</reference>